<evidence type="ECO:0000313" key="2">
    <source>
        <dbReference type="EMBL" id="WPU94296.1"/>
    </source>
</evidence>
<keyword evidence="1" id="KW-0812">Transmembrane</keyword>
<protein>
    <submittedName>
        <fullName evidence="2">Uncharacterized protein</fullName>
    </submittedName>
</protein>
<dbReference type="RefSeq" id="WP_321563419.1">
    <property type="nucleotide sequence ID" value="NZ_CP139558.1"/>
</dbReference>
<dbReference type="EMBL" id="CP139558">
    <property type="protein sequence ID" value="WPU94296.1"/>
    <property type="molecule type" value="Genomic_DNA"/>
</dbReference>
<sequence length="144" mass="16369">MLNTLFKKLNTNQDNNEDRPKQVGNGIFLLYVAFISSMITDWLDGIGVLPFIILFLLFSALISSTNQGKKWARVVILILIIFNLLLFSGNIYQLLNNSVKEQFTILVIILYTIEIILEITAMVLLFSKPANAWFNGKRAEEVAE</sequence>
<organism evidence="2 3">
    <name type="scientific">Mucilaginibacter sabulilitoris</name>
    <dbReference type="NCBI Taxonomy" id="1173583"/>
    <lineage>
        <taxon>Bacteria</taxon>
        <taxon>Pseudomonadati</taxon>
        <taxon>Bacteroidota</taxon>
        <taxon>Sphingobacteriia</taxon>
        <taxon>Sphingobacteriales</taxon>
        <taxon>Sphingobacteriaceae</taxon>
        <taxon>Mucilaginibacter</taxon>
    </lineage>
</organism>
<evidence type="ECO:0000313" key="3">
    <source>
        <dbReference type="Proteomes" id="UP001324380"/>
    </source>
</evidence>
<gene>
    <name evidence="2" type="ORF">SNE25_02005</name>
</gene>
<dbReference type="Proteomes" id="UP001324380">
    <property type="component" value="Chromosome"/>
</dbReference>
<feature type="transmembrane region" description="Helical" evidence="1">
    <location>
        <begin position="23"/>
        <end position="39"/>
    </location>
</feature>
<keyword evidence="3" id="KW-1185">Reference proteome</keyword>
<feature type="transmembrane region" description="Helical" evidence="1">
    <location>
        <begin position="74"/>
        <end position="92"/>
    </location>
</feature>
<keyword evidence="1" id="KW-0472">Membrane</keyword>
<feature type="transmembrane region" description="Helical" evidence="1">
    <location>
        <begin position="104"/>
        <end position="127"/>
    </location>
</feature>
<feature type="transmembrane region" description="Helical" evidence="1">
    <location>
        <begin position="45"/>
        <end position="62"/>
    </location>
</feature>
<name>A0ABZ0TNF1_9SPHI</name>
<keyword evidence="1" id="KW-1133">Transmembrane helix</keyword>
<accession>A0ABZ0TNF1</accession>
<reference evidence="2 3" key="1">
    <citation type="submission" date="2023-11" db="EMBL/GenBank/DDBJ databases">
        <title>Analysis of the Genomes of Mucilaginibacter gossypii cycad 4 and M. sabulilitoris SNA2: microbes with the potential for plant growth promotion.</title>
        <authorList>
            <person name="Hirsch A.M."/>
            <person name="Humm E."/>
            <person name="Rubbi M."/>
            <person name="Del Vecchio G."/>
            <person name="Ha S.M."/>
            <person name="Pellegrini M."/>
            <person name="Gunsalus R.P."/>
        </authorList>
    </citation>
    <scope>NUCLEOTIDE SEQUENCE [LARGE SCALE GENOMIC DNA]</scope>
    <source>
        <strain evidence="2 3">SNA2</strain>
    </source>
</reference>
<evidence type="ECO:0000256" key="1">
    <source>
        <dbReference type="SAM" id="Phobius"/>
    </source>
</evidence>
<proteinExistence type="predicted"/>